<evidence type="ECO:0000256" key="1">
    <source>
        <dbReference type="ARBA" id="ARBA00022490"/>
    </source>
</evidence>
<proteinExistence type="predicted"/>
<evidence type="ECO:0000256" key="2">
    <source>
        <dbReference type="ARBA" id="ARBA00022552"/>
    </source>
</evidence>
<dbReference type="EMBL" id="PHQP01000017">
    <property type="protein sequence ID" value="RAV34383.1"/>
    <property type="molecule type" value="Genomic_DNA"/>
</dbReference>
<dbReference type="Pfam" id="PF05175">
    <property type="entry name" value="MTS"/>
    <property type="match status" value="1"/>
</dbReference>
<dbReference type="InterPro" id="IPR002052">
    <property type="entry name" value="DNA_methylase_N6_adenine_CS"/>
</dbReference>
<evidence type="ECO:0000259" key="7">
    <source>
        <dbReference type="Pfam" id="PF25004"/>
    </source>
</evidence>
<dbReference type="InterPro" id="IPR029063">
    <property type="entry name" value="SAM-dependent_MTases_sf"/>
</dbReference>
<feature type="region of interest" description="Disordered" evidence="5">
    <location>
        <begin position="156"/>
        <end position="175"/>
    </location>
</feature>
<dbReference type="GO" id="GO:0003676">
    <property type="term" value="F:nucleic acid binding"/>
    <property type="evidence" value="ECO:0007669"/>
    <property type="project" value="InterPro"/>
</dbReference>
<dbReference type="Proteomes" id="UP000251047">
    <property type="component" value="Unassembled WGS sequence"/>
</dbReference>
<dbReference type="GO" id="GO:0008170">
    <property type="term" value="F:N-methyltransferase activity"/>
    <property type="evidence" value="ECO:0007669"/>
    <property type="project" value="UniProtKB-ARBA"/>
</dbReference>
<keyword evidence="4" id="KW-0808">Transferase</keyword>
<dbReference type="SUPFAM" id="SSF53335">
    <property type="entry name" value="S-adenosyl-L-methionine-dependent methyltransferases"/>
    <property type="match status" value="1"/>
</dbReference>
<feature type="compositionally biased region" description="Polar residues" evidence="5">
    <location>
        <begin position="7"/>
        <end position="27"/>
    </location>
</feature>
<feature type="region of interest" description="Disordered" evidence="5">
    <location>
        <begin position="59"/>
        <end position="102"/>
    </location>
</feature>
<comment type="caution">
    <text evidence="8">The sequence shown here is derived from an EMBL/GenBank/DDBJ whole genome shotgun (WGS) entry which is preliminary data.</text>
</comment>
<dbReference type="Gene3D" id="3.40.50.150">
    <property type="entry name" value="Vaccinia Virus protein VP39"/>
    <property type="match status" value="1"/>
</dbReference>
<keyword evidence="1" id="KW-0963">Cytoplasm</keyword>
<evidence type="ECO:0000313" key="8">
    <source>
        <dbReference type="EMBL" id="RAV34383.1"/>
    </source>
</evidence>
<evidence type="ECO:0000256" key="3">
    <source>
        <dbReference type="ARBA" id="ARBA00022603"/>
    </source>
</evidence>
<dbReference type="PANTHER" id="PTHR47816">
    <property type="entry name" value="RIBOSOMAL RNA SMALL SUBUNIT METHYLTRANSFERASE C"/>
    <property type="match status" value="1"/>
</dbReference>
<accession>A0A364VCK9</accession>
<dbReference type="InterPro" id="IPR056684">
    <property type="entry name" value="DUF7782"/>
</dbReference>
<feature type="compositionally biased region" description="Pro residues" evidence="5">
    <location>
        <begin position="70"/>
        <end position="95"/>
    </location>
</feature>
<reference evidence="8 9" key="1">
    <citation type="journal article" date="2018" name="Syst. Appl. Microbiol.">
        <title>Corynebacterium heidelbergense sp. nov., isolated from the preen glands of Egyptian geese (Alopochen aegyptiacus).</title>
        <authorList>
            <person name="Braun M.S."/>
            <person name="Wang E."/>
            <person name="Zimmermann S."/>
            <person name="Wink M."/>
        </authorList>
    </citation>
    <scope>NUCLEOTIDE SEQUENCE [LARGE SCALE GENOMIC DNA]</scope>
    <source>
        <strain evidence="8 9">DSM 104638</strain>
    </source>
</reference>
<evidence type="ECO:0000259" key="6">
    <source>
        <dbReference type="Pfam" id="PF05175"/>
    </source>
</evidence>
<name>A0A364VCK9_9CORY</name>
<keyword evidence="2" id="KW-0698">rRNA processing</keyword>
<dbReference type="OrthoDB" id="129465at2"/>
<feature type="domain" description="DUF7782" evidence="7">
    <location>
        <begin position="520"/>
        <end position="638"/>
    </location>
</feature>
<protein>
    <submittedName>
        <fullName evidence="8">Uncharacterized protein</fullName>
    </submittedName>
</protein>
<dbReference type="CDD" id="cd02440">
    <property type="entry name" value="AdoMet_MTases"/>
    <property type="match status" value="1"/>
</dbReference>
<feature type="domain" description="Methyltransferase small" evidence="6">
    <location>
        <begin position="278"/>
        <end position="409"/>
    </location>
</feature>
<dbReference type="GO" id="GO:0008757">
    <property type="term" value="F:S-adenosylmethionine-dependent methyltransferase activity"/>
    <property type="evidence" value="ECO:0007669"/>
    <property type="project" value="InterPro"/>
</dbReference>
<dbReference type="GO" id="GO:0032259">
    <property type="term" value="P:methylation"/>
    <property type="evidence" value="ECO:0007669"/>
    <property type="project" value="UniProtKB-KW"/>
</dbReference>
<evidence type="ECO:0000256" key="5">
    <source>
        <dbReference type="SAM" id="MobiDB-lite"/>
    </source>
</evidence>
<organism evidence="8 9">
    <name type="scientific">Corynebacterium heidelbergense</name>
    <dbReference type="NCBI Taxonomy" id="2055947"/>
    <lineage>
        <taxon>Bacteria</taxon>
        <taxon>Bacillati</taxon>
        <taxon>Actinomycetota</taxon>
        <taxon>Actinomycetes</taxon>
        <taxon>Mycobacteriales</taxon>
        <taxon>Corynebacteriaceae</taxon>
        <taxon>Corynebacterium</taxon>
    </lineage>
</organism>
<feature type="region of interest" description="Disordered" evidence="5">
    <location>
        <begin position="1"/>
        <end position="46"/>
    </location>
</feature>
<dbReference type="PROSITE" id="PS00092">
    <property type="entry name" value="N6_MTASE"/>
    <property type="match status" value="1"/>
</dbReference>
<dbReference type="Pfam" id="PF25004">
    <property type="entry name" value="DUF7782"/>
    <property type="match status" value="1"/>
</dbReference>
<dbReference type="InterPro" id="IPR046977">
    <property type="entry name" value="RsmC/RlmG"/>
</dbReference>
<gene>
    <name evidence="8" type="ORF">CWC39_03590</name>
</gene>
<dbReference type="InterPro" id="IPR007848">
    <property type="entry name" value="Small_mtfrase_dom"/>
</dbReference>
<evidence type="ECO:0000313" key="9">
    <source>
        <dbReference type="Proteomes" id="UP000251047"/>
    </source>
</evidence>
<keyword evidence="3" id="KW-0489">Methyltransferase</keyword>
<dbReference type="GO" id="GO:0006364">
    <property type="term" value="P:rRNA processing"/>
    <property type="evidence" value="ECO:0007669"/>
    <property type="project" value="UniProtKB-KW"/>
</dbReference>
<sequence>MRPGMSINRSARCTSPPWSGRTGTSSPRPILNWGRLTTRPPSCHPARAIRRGFIPRRAPISHGLWTPPNTSAPPPPTERTPPMPQAELPEPPLLEPPEHSERVRDALRRAVAALTTCDYSEQMVHEALGEAGLTALAKRCPAGARRRLRLRAAAQAVGEQSPAAQSPGCRGESSWDPARRRAQLIVSAVYLRTPHPRADLEAIFGPSLTEELVDTGLWRSTGAGVGGVLPDLYAPSVDIRPIRSTPHGGSEIIIASDADASLDLRVPRSDFVPGVGNAPRSLLGTIPPRPGRRILDLGCGSGVLGLILATADPHAQVTATDISPRALMFAAASAASVTDGRVRLLHGSWFDPVEGEEFDTIVCNPPFLIGPGAQRHVYRDGGLELDGASRLVISQAPDYLADGGSAHLLASWALGEGESAAQRVAGWIPNRGVRAWVVRREEVNIEEYVATWIADEAVDPRSAEGTRLAEGWLDYLEAKGIHRIGFGWVHMRRIEGPSEVTVETMDHPLAPGAYLGTEVAEWFERAEWVAQVENADVLRTSFAVRPTVALEIVDIPDGAARLGFVHHHRRLVRTDGPAWSHDIDEHLQAILAGLSPHGLDLGDVVELYCAARDIAAEQVREQAATAIVELVRHGLVLPAELIAEDTEEV</sequence>
<dbReference type="AlphaFoldDB" id="A0A364VCK9"/>
<evidence type="ECO:0000256" key="4">
    <source>
        <dbReference type="ARBA" id="ARBA00022679"/>
    </source>
</evidence>
<dbReference type="PANTHER" id="PTHR47816:SF4">
    <property type="entry name" value="RIBOSOMAL RNA SMALL SUBUNIT METHYLTRANSFERASE C"/>
    <property type="match status" value="1"/>
</dbReference>